<accession>A0ABP9P871</accession>
<dbReference type="Proteomes" id="UP001499852">
    <property type="component" value="Unassembled WGS sequence"/>
</dbReference>
<reference evidence="3" key="1">
    <citation type="journal article" date="2019" name="Int. J. Syst. Evol. Microbiol.">
        <title>The Global Catalogue of Microorganisms (GCM) 10K type strain sequencing project: providing services to taxonomists for standard genome sequencing and annotation.</title>
        <authorList>
            <consortium name="The Broad Institute Genomics Platform"/>
            <consortium name="The Broad Institute Genome Sequencing Center for Infectious Disease"/>
            <person name="Wu L."/>
            <person name="Ma J."/>
        </authorList>
    </citation>
    <scope>NUCLEOTIDE SEQUENCE [LARGE SCALE GENOMIC DNA]</scope>
    <source>
        <strain evidence="3">JCM 18053</strain>
    </source>
</reference>
<sequence length="133" mass="14679">MSASTLWHDFKASQPGRRFQDFYEKRQEDRSDGHGWRRALYVGLGVVIALSGIVLLGMPGPGLLVLALGLALVAGESALMAQGLDRLEVWLRALSQKFIQWWRHLRPYQQYLGIAAVIALALGAAGCVYKVLS</sequence>
<dbReference type="Pfam" id="PF09656">
    <property type="entry name" value="PGPGW"/>
    <property type="match status" value="1"/>
</dbReference>
<name>A0ABP9P871_9BACT</name>
<feature type="transmembrane region" description="Helical" evidence="1">
    <location>
        <begin position="39"/>
        <end position="58"/>
    </location>
</feature>
<dbReference type="EMBL" id="BAABIA010000005">
    <property type="protein sequence ID" value="GAA5142257.1"/>
    <property type="molecule type" value="Genomic_DNA"/>
</dbReference>
<evidence type="ECO:0000313" key="3">
    <source>
        <dbReference type="Proteomes" id="UP001499852"/>
    </source>
</evidence>
<keyword evidence="3" id="KW-1185">Reference proteome</keyword>
<comment type="caution">
    <text evidence="2">The sequence shown here is derived from an EMBL/GenBank/DDBJ whole genome shotgun (WGS) entry which is preliminary data.</text>
</comment>
<gene>
    <name evidence="2" type="ORF">GCM10023213_27860</name>
</gene>
<dbReference type="RefSeq" id="WP_345736982.1">
    <property type="nucleotide sequence ID" value="NZ_BAABIA010000005.1"/>
</dbReference>
<evidence type="ECO:0000313" key="2">
    <source>
        <dbReference type="EMBL" id="GAA5142257.1"/>
    </source>
</evidence>
<evidence type="ECO:0000256" key="1">
    <source>
        <dbReference type="SAM" id="Phobius"/>
    </source>
</evidence>
<protein>
    <recommendedName>
        <fullName evidence="4">Transmembrane protein PGPGW</fullName>
    </recommendedName>
</protein>
<dbReference type="InterPro" id="IPR019099">
    <property type="entry name" value="Uncharacterised_PGPGW_TM"/>
</dbReference>
<proteinExistence type="predicted"/>
<feature type="transmembrane region" description="Helical" evidence="1">
    <location>
        <begin position="111"/>
        <end position="132"/>
    </location>
</feature>
<keyword evidence="1" id="KW-0812">Transmembrane</keyword>
<keyword evidence="1" id="KW-1133">Transmembrane helix</keyword>
<evidence type="ECO:0008006" key="4">
    <source>
        <dbReference type="Google" id="ProtNLM"/>
    </source>
</evidence>
<keyword evidence="1" id="KW-0472">Membrane</keyword>
<organism evidence="2 3">
    <name type="scientific">Prosthecobacter algae</name>
    <dbReference type="NCBI Taxonomy" id="1144682"/>
    <lineage>
        <taxon>Bacteria</taxon>
        <taxon>Pseudomonadati</taxon>
        <taxon>Verrucomicrobiota</taxon>
        <taxon>Verrucomicrobiia</taxon>
        <taxon>Verrucomicrobiales</taxon>
        <taxon>Verrucomicrobiaceae</taxon>
        <taxon>Prosthecobacter</taxon>
    </lineage>
</organism>